<dbReference type="GO" id="GO:0005886">
    <property type="term" value="C:plasma membrane"/>
    <property type="evidence" value="ECO:0007669"/>
    <property type="project" value="UniProtKB-SubCell"/>
</dbReference>
<dbReference type="GeneID" id="111350226"/>
<keyword evidence="7 10" id="KW-0472">Membrane</keyword>
<dbReference type="KEGG" id="sliu:111350226"/>
<dbReference type="OrthoDB" id="6604226at2759"/>
<dbReference type="InterPro" id="IPR004117">
    <property type="entry name" value="7tm6_olfct_rcpt"/>
</dbReference>
<feature type="transmembrane region" description="Helical" evidence="10">
    <location>
        <begin position="175"/>
        <end position="205"/>
    </location>
</feature>
<evidence type="ECO:0000256" key="4">
    <source>
        <dbReference type="ARBA" id="ARBA00022692"/>
    </source>
</evidence>
<evidence type="ECO:0000313" key="11">
    <source>
        <dbReference type="Proteomes" id="UP000301870"/>
    </source>
</evidence>
<keyword evidence="2" id="KW-1003">Cell membrane</keyword>
<keyword evidence="8 10" id="KW-0675">Receptor</keyword>
<comment type="caution">
    <text evidence="10">Lacks conserved residue(s) required for the propagation of feature annotation.</text>
</comment>
<gene>
    <name evidence="12" type="primary">LOC111350226</name>
</gene>
<dbReference type="PANTHER" id="PTHR21137">
    <property type="entry name" value="ODORANT RECEPTOR"/>
    <property type="match status" value="1"/>
</dbReference>
<comment type="subcellular location">
    <subcellularLocation>
        <location evidence="1 10">Cell membrane</location>
        <topology evidence="1 10">Multi-pass membrane protein</topology>
    </subcellularLocation>
</comment>
<evidence type="ECO:0000256" key="8">
    <source>
        <dbReference type="ARBA" id="ARBA00023170"/>
    </source>
</evidence>
<evidence type="ECO:0000256" key="5">
    <source>
        <dbReference type="ARBA" id="ARBA00022725"/>
    </source>
</evidence>
<evidence type="ECO:0000313" key="12">
    <source>
        <dbReference type="RefSeq" id="XP_022817447.1"/>
    </source>
</evidence>
<reference evidence="12" key="1">
    <citation type="submission" date="2025-08" db="UniProtKB">
        <authorList>
            <consortium name="RefSeq"/>
        </authorList>
    </citation>
    <scope>IDENTIFICATION</scope>
    <source>
        <strain evidence="12">Ishihara</strain>
        <tissue evidence="12">Whole body</tissue>
    </source>
</reference>
<proteinExistence type="inferred from homology"/>
<keyword evidence="3 10" id="KW-0716">Sensory transduction</keyword>
<name>A0A9J7DW92_SPOLT</name>
<dbReference type="AlphaFoldDB" id="A0A9J7DW92"/>
<dbReference type="PANTHER" id="PTHR21137:SF35">
    <property type="entry name" value="ODORANT RECEPTOR 19A-RELATED"/>
    <property type="match status" value="1"/>
</dbReference>
<evidence type="ECO:0000256" key="9">
    <source>
        <dbReference type="ARBA" id="ARBA00023224"/>
    </source>
</evidence>
<dbReference type="RefSeq" id="XP_022817447.1">
    <property type="nucleotide sequence ID" value="XM_022961679.1"/>
</dbReference>
<dbReference type="GO" id="GO:0004984">
    <property type="term" value="F:olfactory receptor activity"/>
    <property type="evidence" value="ECO:0007669"/>
    <property type="project" value="InterPro"/>
</dbReference>
<dbReference type="Proteomes" id="UP000301870">
    <property type="component" value="Chromosome 11"/>
</dbReference>
<keyword evidence="5 10" id="KW-0552">Olfaction</keyword>
<dbReference type="GO" id="GO:0007165">
    <property type="term" value="P:signal transduction"/>
    <property type="evidence" value="ECO:0007669"/>
    <property type="project" value="UniProtKB-KW"/>
</dbReference>
<dbReference type="CTD" id="778492"/>
<accession>A0A9J7DW92</accession>
<keyword evidence="9 10" id="KW-0807">Transducer</keyword>
<organism evidence="11 12">
    <name type="scientific">Spodoptera litura</name>
    <name type="common">Asian cotton leafworm</name>
    <dbReference type="NCBI Taxonomy" id="69820"/>
    <lineage>
        <taxon>Eukaryota</taxon>
        <taxon>Metazoa</taxon>
        <taxon>Ecdysozoa</taxon>
        <taxon>Arthropoda</taxon>
        <taxon>Hexapoda</taxon>
        <taxon>Insecta</taxon>
        <taxon>Pterygota</taxon>
        <taxon>Neoptera</taxon>
        <taxon>Endopterygota</taxon>
        <taxon>Lepidoptera</taxon>
        <taxon>Glossata</taxon>
        <taxon>Ditrysia</taxon>
        <taxon>Noctuoidea</taxon>
        <taxon>Noctuidae</taxon>
        <taxon>Amphipyrinae</taxon>
        <taxon>Spodoptera</taxon>
    </lineage>
</organism>
<feature type="transmembrane region" description="Helical" evidence="10">
    <location>
        <begin position="126"/>
        <end position="147"/>
    </location>
</feature>
<keyword evidence="11" id="KW-1185">Reference proteome</keyword>
<keyword evidence="6 10" id="KW-1133">Transmembrane helix</keyword>
<protein>
    <recommendedName>
        <fullName evidence="10">Odorant receptor</fullName>
    </recommendedName>
</protein>
<feature type="transmembrane region" description="Helical" evidence="10">
    <location>
        <begin position="292"/>
        <end position="314"/>
    </location>
</feature>
<sequence length="391" mass="45741">MEAAKNTTLFLGRPRKILTAHGVWPHPNNYIILRKLYMLFVMWTQYSFLLFEIIYIVNVWGDIDEVSEASYLLFTQASLCYKSTTFMINKKSLLELLNIMDSDIFKPKSAEHEKILAAQALKIKRLCLFFLTSATTTCTLWAMIPLFDDASKRSFPFRIWMPVTPLKSPDYELGYLYQMVSIYISAFLFISVDSVAVCMIMFGCAELEIIMDKIQKIQSIFNTDQSEEGRKKLIKMNNELLDECVKQHQTVERLIQLCEDTYHANIFFQLSGTVAIICNIGLRISIVEKNSVQFFSMLNYMVTMLSQLFLYCWCGHELTIRSENLREWLYQCPWYEQDAKFRRSLFIAMERMKKPIIFKAGHYISLSRPTFVAILRCSYSYFAVLNRVNTD</sequence>
<evidence type="ECO:0000256" key="2">
    <source>
        <dbReference type="ARBA" id="ARBA00022475"/>
    </source>
</evidence>
<feature type="transmembrane region" description="Helical" evidence="10">
    <location>
        <begin position="36"/>
        <end position="57"/>
    </location>
</feature>
<evidence type="ECO:0000256" key="7">
    <source>
        <dbReference type="ARBA" id="ARBA00023136"/>
    </source>
</evidence>
<dbReference type="Pfam" id="PF02949">
    <property type="entry name" value="7tm_6"/>
    <property type="match status" value="1"/>
</dbReference>
<evidence type="ECO:0000256" key="6">
    <source>
        <dbReference type="ARBA" id="ARBA00022989"/>
    </source>
</evidence>
<evidence type="ECO:0000256" key="1">
    <source>
        <dbReference type="ARBA" id="ARBA00004651"/>
    </source>
</evidence>
<dbReference type="GO" id="GO:0005549">
    <property type="term" value="F:odorant binding"/>
    <property type="evidence" value="ECO:0007669"/>
    <property type="project" value="InterPro"/>
</dbReference>
<evidence type="ECO:0000256" key="10">
    <source>
        <dbReference type="RuleBase" id="RU351113"/>
    </source>
</evidence>
<comment type="similarity">
    <text evidence="10">Belongs to the insect chemoreceptor superfamily. Heteromeric odorant receptor channel (TC 1.A.69) family.</text>
</comment>
<evidence type="ECO:0000256" key="3">
    <source>
        <dbReference type="ARBA" id="ARBA00022606"/>
    </source>
</evidence>
<keyword evidence="4 10" id="KW-0812">Transmembrane</keyword>
<feature type="transmembrane region" description="Helical" evidence="10">
    <location>
        <begin position="266"/>
        <end position="286"/>
    </location>
</feature>